<comment type="caution">
    <text evidence="14">The sequence shown here is derived from an EMBL/GenBank/DDBJ whole genome shotgun (WGS) entry which is preliminary data.</text>
</comment>
<evidence type="ECO:0000256" key="12">
    <source>
        <dbReference type="HAMAP-Rule" id="MF_01480"/>
    </source>
</evidence>
<evidence type="ECO:0000256" key="2">
    <source>
        <dbReference type="ARBA" id="ARBA00022722"/>
    </source>
</evidence>
<feature type="active site" description="For RuvC-like nuclease domain" evidence="12">
    <location>
        <position position="8"/>
    </location>
</feature>
<dbReference type="NCBIfam" id="TIGR01865">
    <property type="entry name" value="cas_Csn1"/>
    <property type="match status" value="1"/>
</dbReference>
<evidence type="ECO:0000313" key="14">
    <source>
        <dbReference type="EMBL" id="MCX8531062.1"/>
    </source>
</evidence>
<dbReference type="GO" id="GO:0004519">
    <property type="term" value="F:endonuclease activity"/>
    <property type="evidence" value="ECO:0007669"/>
    <property type="project" value="UniProtKB-KW"/>
</dbReference>
<keyword evidence="9 12" id="KW-0238">DNA-binding</keyword>
<keyword evidence="7 12" id="KW-0694">RNA-binding</keyword>
<gene>
    <name evidence="12 14" type="primary">cas9</name>
    <name evidence="14" type="ORF">OEA66_01700</name>
</gene>
<feature type="binding site" evidence="12">
    <location>
        <position position="970"/>
    </location>
    <ligand>
        <name>Mg(2+)</name>
        <dbReference type="ChEBI" id="CHEBI:18420"/>
        <label>2</label>
    </ligand>
</feature>
<comment type="cofactor">
    <cofactor evidence="1 12">
        <name>Mg(2+)</name>
        <dbReference type="ChEBI" id="CHEBI:18420"/>
    </cofactor>
</comment>
<keyword evidence="2 12" id="KW-0540">Nuclease</keyword>
<feature type="binding site" evidence="12">
    <location>
        <position position="724"/>
    </location>
    <ligand>
        <name>Mg(2+)</name>
        <dbReference type="ChEBI" id="CHEBI:18420"/>
        <label>2</label>
    </ligand>
</feature>
<dbReference type="InterPro" id="IPR028629">
    <property type="entry name" value="Cas9"/>
</dbReference>
<feature type="binding site" evidence="12">
    <location>
        <position position="8"/>
    </location>
    <ligand>
        <name>Mg(2+)</name>
        <dbReference type="ChEBI" id="CHEBI:18420"/>
        <label>2</label>
    </ligand>
</feature>
<evidence type="ECO:0000256" key="11">
    <source>
        <dbReference type="ARBA" id="ARBA00046380"/>
    </source>
</evidence>
<keyword evidence="15" id="KW-1185">Reference proteome</keyword>
<dbReference type="EC" id="3.1.-.-" evidence="12"/>
<keyword evidence="4 12" id="KW-0255">Endonuclease</keyword>
<dbReference type="InterPro" id="IPR033114">
    <property type="entry name" value="HNH_CAS9"/>
</dbReference>
<comment type="similarity">
    <text evidence="12">Belongs to the CRISPR-associated Cas9 family.</text>
</comment>
<keyword evidence="10" id="KW-0464">Manganese</keyword>
<evidence type="ECO:0000256" key="9">
    <source>
        <dbReference type="ARBA" id="ARBA00023125"/>
    </source>
</evidence>
<dbReference type="PROSITE" id="PS51749">
    <property type="entry name" value="HNH_CAS9"/>
    <property type="match status" value="1"/>
</dbReference>
<feature type="binding site" evidence="12">
    <location>
        <position position="8"/>
    </location>
    <ligand>
        <name>Mg(2+)</name>
        <dbReference type="ChEBI" id="CHEBI:18420"/>
        <label>1</label>
    </ligand>
</feature>
<name>A0ABT3XYY8_9FLAO</name>
<feature type="active site" description="Proton acceptor for HNH nuclease domain" evidence="12">
    <location>
        <position position="805"/>
    </location>
</feature>
<keyword evidence="5 12" id="KW-0378">Hydrolase</keyword>
<sequence>MRNILGLDLGTTSIGFAHIIEGDNPEQSSIKKIGVRVNPLTTDEQTNFEKGKPVSVNADRTLKRGARRNLDRYQDRRENLIDALLKANIITKETVLAENGKNTTHSTYFFRAKSAVEKVEKEELAKIFLAINKKRGYKSSRKAKNEDEGQIIDGMAIAKILYEENLTPGQLAYQLLKDGKKYLPDFYRSDLQSEFDKVWNFQKQFYPEIFTDEFYKELKGKGQRASSAMFWTKYGFNTADNKAKSREEKKLQAYLWRSEAINKQLEKEEVAFVITEINNNLNNSSGYLGAISDRSKELYFNNQTVGQYLYEQLKENPHTRLKNQVFYRQDYLDEFEKIWETQAKFHSELTENLKTEIRDIVIFYQRKLKSQKGLVSFCEFESQEKIINGHKKTIGLKVAPKSSPLFQEFKIWQVLNNVLIRKKGSRKRVAKDASPMLFDEEKEIFVLDLETKQKLFDELNIKGNLKSAKIIELLGHKSSEWEMNYSELEGNRTNKTFYDAYLRILELEGYDEDLLKLQGKDDIDVSELKASVSELKDMIKRIFEVLNINTEILEFDAELDGKYFEKQTSYQLWHLLYSYQEDDSKTGNDTLFRLLEEKFGFKKEHSQILANVAFSDDYGNLSTKAMRKIYPHIKELSYDKACLQAGYRHSASSLTREEIATRPLKDKLELLKKNSLRNPVVEKILNQLVNVINTIIETNSEKDEDGNITKYFKFDEIRIELARELKKNAKERAEMSANINSSKTDNDKIRDIIKKDFPRVKNPSKNDIVRYKLYQELSYNAYKDLYTDEKINYEKLYSKDYDIDHIIPQSKVFDDSFSNKVLVPRFANLAKGNKTANDYMSNKSIEMFEKYTSIVEALYKEKKITKAKYQKLLKQESEIGDGFIDRDLRDSQYIAKKARNILYEICRVVTPTTGSVTDRLREDWDLINIMQELNFDKFKALGLTEKIEKKDGSFKERIVDWSKRNDHRHHAMDALTVAFTKQSHIQFLNFLNARKNESHKEHNIIVSIEGKETSLKYDDDGNKRRVFNMPIPNFREQAKEHLENVLVSHKAKNKVVTKNKNKTKSKNGERTKVELTPRGQLHKETVYGKYQYYVSKEEKVSAKFDEETIKKVANPVYKKLLLGRLSENGNDPKKAFAGKNVLNKNPIYLNEEKTETLPETVKLTWLEENYSIRKDVTPENFKDLKTIEKILDEGVKRILLNRLKEFGNDPKKAFSDLEKNPIWLNQEKGIAIKRVTISGVKNAEFLHYKKDHLGNEILDDNGKKIPVDFVSTGNNHHVAIYRDEKGNLQERVVSLFDAVQLVNAGEPVIDKNYNQGLGWQFLFTLKQNEYFIFPDEKTGFNPKEIDLLDPKNKKKISPNLFRVQKLATKNYMFRHHLETNVDELSQLKDVAYVSIRSTNPLSNITKVRLNHLGDIVSVGEY</sequence>
<dbReference type="HAMAP" id="MF_01480">
    <property type="entry name" value="Cas9"/>
    <property type="match status" value="1"/>
</dbReference>
<comment type="function">
    <text evidence="12">CRISPR (clustered regularly interspaced short palindromic repeat) is an adaptive immune system that provides protection against mobile genetic elements (viruses, transposable elements and conjugative plasmids). CRISPR clusters contain spacers, sequences complementary to antecedent mobile elements, and target invading nucleic acids. CRISPR clusters are transcribed and processed into CRISPR RNA (crRNA). In type II CRISPR systems correct processing of pre-crRNA requires a trans-encoded small RNA (tracrRNA), endogenous ribonuclease 3 (rnc) and this protein. The tracrRNA serves as a guide for ribonuclease 3-aided processing of pre-crRNA. Subsequently Cas9/crRNA/tracrRNA endonucleolytically cleaves linear or circular dsDNA target complementary to the spacer; Cas9 is inactive in the absence of the 2 guide RNAs (gRNA). Cas9 recognizes the protospacer adjacent motif (PAM) in the CRISPR repeat sequences to help distinguish self versus nonself, as targets within the bacterial CRISPR locus do not have PAMs. PAM recognition is also required for catalytic activity.</text>
</comment>
<comment type="domain">
    <text evidence="12">Has 2 endonuclease domains. The discontinuous RuvC-like domain cleaves the target DNA noncomplementary to crRNA while the HNH nuclease domain cleaves the target DNA complementary to crRNA.</text>
</comment>
<evidence type="ECO:0000313" key="15">
    <source>
        <dbReference type="Proteomes" id="UP001070176"/>
    </source>
</evidence>
<dbReference type="Pfam" id="PF13395">
    <property type="entry name" value="HNH_4"/>
    <property type="match status" value="1"/>
</dbReference>
<dbReference type="Gene3D" id="3.30.420.10">
    <property type="entry name" value="Ribonuclease H-like superfamily/Ribonuclease H"/>
    <property type="match status" value="3"/>
</dbReference>
<dbReference type="RefSeq" id="WP_267280070.1">
    <property type="nucleotide sequence ID" value="NZ_JAOVZV010000001.1"/>
</dbReference>
<feature type="domain" description="HNH Cas9-type" evidence="13">
    <location>
        <begin position="728"/>
        <end position="888"/>
    </location>
</feature>
<keyword evidence="3 12" id="KW-0479">Metal-binding</keyword>
<proteinExistence type="inferred from homology"/>
<feature type="binding site" evidence="12">
    <location>
        <position position="724"/>
    </location>
    <ligand>
        <name>Mg(2+)</name>
        <dbReference type="ChEBI" id="CHEBI:18420"/>
        <label>1</label>
    </ligand>
</feature>
<evidence type="ECO:0000256" key="8">
    <source>
        <dbReference type="ARBA" id="ARBA00023118"/>
    </source>
</evidence>
<dbReference type="InterPro" id="IPR036397">
    <property type="entry name" value="RNaseH_sf"/>
</dbReference>
<comment type="subunit">
    <text evidence="11 12">Monomer. Binds crRNA and tracrRNA.</text>
</comment>
<evidence type="ECO:0000259" key="13">
    <source>
        <dbReference type="PROSITE" id="PS51749"/>
    </source>
</evidence>
<evidence type="ECO:0000256" key="5">
    <source>
        <dbReference type="ARBA" id="ARBA00022801"/>
    </source>
</evidence>
<keyword evidence="8 12" id="KW-0051">Antiviral defense</keyword>
<reference evidence="14" key="1">
    <citation type="submission" date="2022-10" db="EMBL/GenBank/DDBJ databases">
        <title>Chryseobacterium sp. nov., a novel bacterial species.</title>
        <authorList>
            <person name="Cao Y."/>
        </authorList>
    </citation>
    <scope>NUCLEOTIDE SEQUENCE</scope>
    <source>
        <strain evidence="14">KC 927</strain>
    </source>
</reference>
<evidence type="ECO:0000256" key="4">
    <source>
        <dbReference type="ARBA" id="ARBA00022759"/>
    </source>
</evidence>
<organism evidence="14 15">
    <name type="scientific">Chryseobacterium luquanense</name>
    <dbReference type="NCBI Taxonomy" id="2983766"/>
    <lineage>
        <taxon>Bacteria</taxon>
        <taxon>Pseudomonadati</taxon>
        <taxon>Bacteroidota</taxon>
        <taxon>Flavobacteriia</taxon>
        <taxon>Flavobacteriales</taxon>
        <taxon>Weeksellaceae</taxon>
        <taxon>Chryseobacterium group</taxon>
        <taxon>Chryseobacterium</taxon>
    </lineage>
</organism>
<evidence type="ECO:0000256" key="1">
    <source>
        <dbReference type="ARBA" id="ARBA00001946"/>
    </source>
</evidence>
<dbReference type="Proteomes" id="UP001070176">
    <property type="component" value="Unassembled WGS sequence"/>
</dbReference>
<dbReference type="InterPro" id="IPR003615">
    <property type="entry name" value="HNH_nuc"/>
</dbReference>
<accession>A0ABT3XYY8</accession>
<evidence type="ECO:0000256" key="7">
    <source>
        <dbReference type="ARBA" id="ARBA00022884"/>
    </source>
</evidence>
<evidence type="ECO:0000256" key="10">
    <source>
        <dbReference type="ARBA" id="ARBA00023211"/>
    </source>
</evidence>
<dbReference type="InterPro" id="IPR041383">
    <property type="entry name" value="RuvC_III"/>
</dbReference>
<evidence type="ECO:0000256" key="3">
    <source>
        <dbReference type="ARBA" id="ARBA00022723"/>
    </source>
</evidence>
<keyword evidence="6 12" id="KW-0460">Magnesium</keyword>
<evidence type="ECO:0000256" key="6">
    <source>
        <dbReference type="ARBA" id="ARBA00022842"/>
    </source>
</evidence>
<protein>
    <recommendedName>
        <fullName evidence="12">CRISPR-associated endonuclease Cas9</fullName>
        <ecNumber evidence="12">3.1.-.-</ecNumber>
    </recommendedName>
</protein>
<feature type="binding site" evidence="12">
    <location>
        <position position="720"/>
    </location>
    <ligand>
        <name>Mg(2+)</name>
        <dbReference type="ChEBI" id="CHEBI:18420"/>
        <label>1</label>
    </ligand>
</feature>
<dbReference type="Pfam" id="PF18541">
    <property type="entry name" value="RuvC_III"/>
    <property type="match status" value="1"/>
</dbReference>
<dbReference type="EMBL" id="JAOVZV010000001">
    <property type="protein sequence ID" value="MCX8531062.1"/>
    <property type="molecule type" value="Genomic_DNA"/>
</dbReference>